<reference evidence="1" key="1">
    <citation type="submission" date="2021-05" db="EMBL/GenBank/DDBJ databases">
        <authorList>
            <person name="Khan N."/>
        </authorList>
    </citation>
    <scope>NUCLEOTIDE SEQUENCE</scope>
</reference>
<name>A0A8J2IJW4_FUSEQ</name>
<dbReference type="EMBL" id="CAJSTJ010000125">
    <property type="protein sequence ID" value="CAG7558558.1"/>
    <property type="molecule type" value="Genomic_DNA"/>
</dbReference>
<sequence length="188" mass="21237">MRPLVSRLSQGARSIALDQSSKLLHQNRVASRSPLIGVLRLPAQRASSAPNYFAQYQIRAQHTISGVQTTGTYKKNKTPLGKHYGTPITTGEIHGKHYGVPIAPGKVHSELKPTDQPSQIPNPLRPSAHLFAEKELYRNFQQLLQEHSNKLRRMKGEPQRFPCSNCTNSYIRRNQLLARLCRVRLRGN</sequence>
<proteinExistence type="predicted"/>
<organism evidence="1 2">
    <name type="scientific">Fusarium equiseti</name>
    <name type="common">Fusarium scirpi</name>
    <dbReference type="NCBI Taxonomy" id="61235"/>
    <lineage>
        <taxon>Eukaryota</taxon>
        <taxon>Fungi</taxon>
        <taxon>Dikarya</taxon>
        <taxon>Ascomycota</taxon>
        <taxon>Pezizomycotina</taxon>
        <taxon>Sordariomycetes</taxon>
        <taxon>Hypocreomycetidae</taxon>
        <taxon>Hypocreales</taxon>
        <taxon>Nectriaceae</taxon>
        <taxon>Fusarium</taxon>
        <taxon>Fusarium incarnatum-equiseti species complex</taxon>
    </lineage>
</organism>
<gene>
    <name evidence="1" type="ORF">FEQUK3_LOCUS4293</name>
</gene>
<protein>
    <submittedName>
        <fullName evidence="1">Uncharacterized protein</fullName>
    </submittedName>
</protein>
<accession>A0A8J2IJW4</accession>
<evidence type="ECO:0000313" key="2">
    <source>
        <dbReference type="Proteomes" id="UP000693738"/>
    </source>
</evidence>
<evidence type="ECO:0000313" key="1">
    <source>
        <dbReference type="EMBL" id="CAG7558558.1"/>
    </source>
</evidence>
<dbReference type="AlphaFoldDB" id="A0A8J2IJW4"/>
<comment type="caution">
    <text evidence="1">The sequence shown here is derived from an EMBL/GenBank/DDBJ whole genome shotgun (WGS) entry which is preliminary data.</text>
</comment>
<dbReference type="Proteomes" id="UP000693738">
    <property type="component" value="Unassembled WGS sequence"/>
</dbReference>